<dbReference type="AlphaFoldDB" id="A0A4Y8MVC4"/>
<reference evidence="1 2" key="1">
    <citation type="submission" date="2019-03" db="EMBL/GenBank/DDBJ databases">
        <title>Complete Genome Sequence of Paraburkholderia dipogonis ICMP 19430T, a Nitrogen-fixing Symbiont of the South African Invasive Legume Dipogon lignosus in New Zealand.</title>
        <authorList>
            <person name="De Meyer S.E."/>
        </authorList>
    </citation>
    <scope>NUCLEOTIDE SEQUENCE [LARGE SCALE GENOMIC DNA]</scope>
    <source>
        <strain evidence="1 2">ICMP 19430</strain>
    </source>
</reference>
<organism evidence="1 2">
    <name type="scientific">Paraburkholderia dipogonis</name>
    <dbReference type="NCBI Taxonomy" id="1211383"/>
    <lineage>
        <taxon>Bacteria</taxon>
        <taxon>Pseudomonadati</taxon>
        <taxon>Pseudomonadota</taxon>
        <taxon>Betaproteobacteria</taxon>
        <taxon>Burkholderiales</taxon>
        <taxon>Burkholderiaceae</taxon>
        <taxon>Paraburkholderia</taxon>
    </lineage>
</organism>
<gene>
    <name evidence="1" type="ORF">E2553_32270</name>
</gene>
<name>A0A4Y8MVC4_9BURK</name>
<proteinExistence type="predicted"/>
<protein>
    <submittedName>
        <fullName evidence="1">Uncharacterized protein</fullName>
    </submittedName>
</protein>
<evidence type="ECO:0000313" key="1">
    <source>
        <dbReference type="EMBL" id="TFE41348.1"/>
    </source>
</evidence>
<dbReference type="Proteomes" id="UP000297385">
    <property type="component" value="Unassembled WGS sequence"/>
</dbReference>
<evidence type="ECO:0000313" key="2">
    <source>
        <dbReference type="Proteomes" id="UP000297385"/>
    </source>
</evidence>
<comment type="caution">
    <text evidence="1">The sequence shown here is derived from an EMBL/GenBank/DDBJ whole genome shotgun (WGS) entry which is preliminary data.</text>
</comment>
<accession>A0A4Y8MVC4</accession>
<dbReference type="EMBL" id="SNVI01000002">
    <property type="protein sequence ID" value="TFE41348.1"/>
    <property type="molecule type" value="Genomic_DNA"/>
</dbReference>
<sequence>MFWVGVAARWACGSRLRSCGLAVLRSCGLAVLRSCGLAVLRSCGLAECGSWIAALLLCGSQLCGGGECLNFCVQGR</sequence>